<organism evidence="3">
    <name type="scientific">Rhipicephalus zambeziensis</name>
    <dbReference type="NCBI Taxonomy" id="60191"/>
    <lineage>
        <taxon>Eukaryota</taxon>
        <taxon>Metazoa</taxon>
        <taxon>Ecdysozoa</taxon>
        <taxon>Arthropoda</taxon>
        <taxon>Chelicerata</taxon>
        <taxon>Arachnida</taxon>
        <taxon>Acari</taxon>
        <taxon>Parasitiformes</taxon>
        <taxon>Ixodida</taxon>
        <taxon>Ixodoidea</taxon>
        <taxon>Ixodidae</taxon>
        <taxon>Rhipicephalinae</taxon>
        <taxon>Rhipicephalus</taxon>
        <taxon>Rhipicephalus</taxon>
    </lineage>
</organism>
<evidence type="ECO:0000256" key="1">
    <source>
        <dbReference type="ARBA" id="ARBA00008239"/>
    </source>
</evidence>
<dbReference type="PANTHER" id="PTHR11528">
    <property type="entry name" value="HEAT SHOCK PROTEIN 90 FAMILY MEMBER"/>
    <property type="match status" value="1"/>
</dbReference>
<evidence type="ECO:0000256" key="2">
    <source>
        <dbReference type="ARBA" id="ARBA00023186"/>
    </source>
</evidence>
<keyword evidence="3" id="KW-0346">Stress response</keyword>
<reference evidence="3" key="1">
    <citation type="journal article" date="2017" name="Parasit. Vectors">
        <title>Sialotranscriptomics of Rhipicephalus zambeziensis reveals intricate expression profiles of secretory proteins and suggests tight temporal transcriptional regulation during blood-feeding.</title>
        <authorList>
            <person name="de Castro M.H."/>
            <person name="de Klerk D."/>
            <person name="Pienaar R."/>
            <person name="Rees D.J.G."/>
            <person name="Mans B.J."/>
        </authorList>
    </citation>
    <scope>NUCLEOTIDE SEQUENCE</scope>
    <source>
        <tissue evidence="3">Salivary glands</tissue>
    </source>
</reference>
<dbReference type="InterPro" id="IPR001404">
    <property type="entry name" value="Hsp90_fam"/>
</dbReference>
<dbReference type="GO" id="GO:0005524">
    <property type="term" value="F:ATP binding"/>
    <property type="evidence" value="ECO:0007669"/>
    <property type="project" value="InterPro"/>
</dbReference>
<dbReference type="InterPro" id="IPR020568">
    <property type="entry name" value="Ribosomal_Su5_D2-typ_SF"/>
</dbReference>
<proteinExistence type="inferred from homology"/>
<protein>
    <submittedName>
        <fullName evidence="3">Heat shock protein</fullName>
    </submittedName>
</protein>
<comment type="similarity">
    <text evidence="1">Belongs to the heat shock protein 90 family.</text>
</comment>
<accession>A0A224YXW6</accession>
<dbReference type="GO" id="GO:0140662">
    <property type="term" value="F:ATP-dependent protein folding chaperone"/>
    <property type="evidence" value="ECO:0007669"/>
    <property type="project" value="InterPro"/>
</dbReference>
<dbReference type="SUPFAM" id="SSF54211">
    <property type="entry name" value="Ribosomal protein S5 domain 2-like"/>
    <property type="match status" value="1"/>
</dbReference>
<evidence type="ECO:0000313" key="3">
    <source>
        <dbReference type="EMBL" id="MAA19451.1"/>
    </source>
</evidence>
<dbReference type="Pfam" id="PF00183">
    <property type="entry name" value="HSP90"/>
    <property type="match status" value="1"/>
</dbReference>
<dbReference type="Gene3D" id="3.30.230.80">
    <property type="match status" value="1"/>
</dbReference>
<dbReference type="GO" id="GO:0051082">
    <property type="term" value="F:unfolded protein binding"/>
    <property type="evidence" value="ECO:0007669"/>
    <property type="project" value="InterPro"/>
</dbReference>
<name>A0A224YXW6_9ACAR</name>
<dbReference type="GO" id="GO:0016887">
    <property type="term" value="F:ATP hydrolysis activity"/>
    <property type="evidence" value="ECO:0007669"/>
    <property type="project" value="InterPro"/>
</dbReference>
<dbReference type="EMBL" id="GFPF01008305">
    <property type="protein sequence ID" value="MAA19451.1"/>
    <property type="molecule type" value="Transcribed_RNA"/>
</dbReference>
<dbReference type="AlphaFoldDB" id="A0A224YXW6"/>
<keyword evidence="2" id="KW-0143">Chaperone</keyword>
<sequence>MLQQNKILKVIRKNLVKKCLELFDSIAEDRDMYKKFYEQFSKNIKVSTRRHRVTPNVLYLPAQNAPRTSTNAGPLRRLPVLVPGRVGWCSMEEH</sequence>